<evidence type="ECO:0000256" key="1">
    <source>
        <dbReference type="ARBA" id="ARBA00005228"/>
    </source>
</evidence>
<reference evidence="2" key="1">
    <citation type="submission" date="2020-05" db="EMBL/GenBank/DDBJ databases">
        <title>Phylogenomic resolution of chytrid fungi.</title>
        <authorList>
            <person name="Stajich J.E."/>
            <person name="Amses K."/>
            <person name="Simmons R."/>
            <person name="Seto K."/>
            <person name="Myers J."/>
            <person name="Bonds A."/>
            <person name="Quandt C.A."/>
            <person name="Barry K."/>
            <person name="Liu P."/>
            <person name="Grigoriev I."/>
            <person name="Longcore J.E."/>
            <person name="James T.Y."/>
        </authorList>
    </citation>
    <scope>NUCLEOTIDE SEQUENCE</scope>
    <source>
        <strain evidence="2">JEL0513</strain>
    </source>
</reference>
<accession>A0AAD5SWB8</accession>
<comment type="similarity">
    <text evidence="1">Belongs to the peptidase S9A family.</text>
</comment>
<comment type="caution">
    <text evidence="2">The sequence shown here is derived from an EMBL/GenBank/DDBJ whole genome shotgun (WGS) entry which is preliminary data.</text>
</comment>
<dbReference type="InterPro" id="IPR029058">
    <property type="entry name" value="AB_hydrolase_fold"/>
</dbReference>
<keyword evidence="3" id="KW-1185">Reference proteome</keyword>
<protein>
    <submittedName>
        <fullName evidence="2">Uncharacterized protein</fullName>
    </submittedName>
</protein>
<dbReference type="PANTHER" id="PTHR11757:SF19">
    <property type="entry name" value="PROLYL ENDOPEPTIDASE-LIKE"/>
    <property type="match status" value="1"/>
</dbReference>
<organism evidence="2 3">
    <name type="scientific">Physocladia obscura</name>
    <dbReference type="NCBI Taxonomy" id="109957"/>
    <lineage>
        <taxon>Eukaryota</taxon>
        <taxon>Fungi</taxon>
        <taxon>Fungi incertae sedis</taxon>
        <taxon>Chytridiomycota</taxon>
        <taxon>Chytridiomycota incertae sedis</taxon>
        <taxon>Chytridiomycetes</taxon>
        <taxon>Chytridiales</taxon>
        <taxon>Chytriomycetaceae</taxon>
        <taxon>Physocladia</taxon>
    </lineage>
</organism>
<gene>
    <name evidence="2" type="ORF">HK100_002867</name>
</gene>
<proteinExistence type="inferred from homology"/>
<dbReference type="EMBL" id="JADGJH010001682">
    <property type="protein sequence ID" value="KAJ3110928.1"/>
    <property type="molecule type" value="Genomic_DNA"/>
</dbReference>
<evidence type="ECO:0000313" key="3">
    <source>
        <dbReference type="Proteomes" id="UP001211907"/>
    </source>
</evidence>
<dbReference type="Gene3D" id="3.40.50.1820">
    <property type="entry name" value="alpha/beta hydrolase"/>
    <property type="match status" value="1"/>
</dbReference>
<dbReference type="AlphaFoldDB" id="A0AAD5SWB8"/>
<dbReference type="Proteomes" id="UP001211907">
    <property type="component" value="Unassembled WGS sequence"/>
</dbReference>
<name>A0AAD5SWB8_9FUNG</name>
<dbReference type="InterPro" id="IPR051543">
    <property type="entry name" value="Serine_Peptidase_S9A"/>
</dbReference>
<dbReference type="PANTHER" id="PTHR11757">
    <property type="entry name" value="PROTEASE FAMILY S9A OLIGOPEPTIDASE"/>
    <property type="match status" value="1"/>
</dbReference>
<sequence>MLRRGYEYETRHLPCSNCFCSIYRYAQHNDGQVIASDNFRLRRIGEPERKGPNVKYANIPAKCGFNDPCFGYWEAAKWVAKLRPLNTDGGMNDPDRSVFILDCKRGLGHGGVSGRYDLERDKAFNATTIVDSDGKTTKTIVTSVVYETIE</sequence>
<evidence type="ECO:0000313" key="2">
    <source>
        <dbReference type="EMBL" id="KAJ3110928.1"/>
    </source>
</evidence>